<dbReference type="EnsemblMetazoa" id="RPRC001465-RA">
    <property type="protein sequence ID" value="RPRC001465-PA"/>
    <property type="gene ID" value="RPRC001465"/>
</dbReference>
<sequence>MKLLLIYAVFSYSVLIQDFFVGARPRENIKADTGANTKPTKLGNKANQLAKEILSIVLGLIEIVPELEFISDYGESRMKNDEAPGTELLQFIKTLKDKKFHIIGNLVKTGHEVVTNVTKTGIGMVQNVATAGNSVFHTSIESAQDLAGQLKNEIDNLILTADRFSKFLRRIKVLLEEVRKILLAQPNN</sequence>
<dbReference type="EMBL" id="ACPB03006552">
    <property type="status" value="NOT_ANNOTATED_CDS"/>
    <property type="molecule type" value="Genomic_DNA"/>
</dbReference>
<evidence type="ECO:0000313" key="2">
    <source>
        <dbReference type="Proteomes" id="UP000015103"/>
    </source>
</evidence>
<evidence type="ECO:0000313" key="1">
    <source>
        <dbReference type="EnsemblMetazoa" id="RPRC001465-PA"/>
    </source>
</evidence>
<dbReference type="VEuPathDB" id="VectorBase:RPRC001465"/>
<protein>
    <recommendedName>
        <fullName evidence="3">Salivary secreted protein</fullName>
    </recommendedName>
</protein>
<dbReference type="HOGENOM" id="CLU_122102_0_0_1"/>
<name>T1HBQ3_RHOPR</name>
<accession>T1HBQ3</accession>
<keyword evidence="2" id="KW-1185">Reference proteome</keyword>
<organism evidence="1 2">
    <name type="scientific">Rhodnius prolixus</name>
    <name type="common">Triatomid bug</name>
    <dbReference type="NCBI Taxonomy" id="13249"/>
    <lineage>
        <taxon>Eukaryota</taxon>
        <taxon>Metazoa</taxon>
        <taxon>Ecdysozoa</taxon>
        <taxon>Arthropoda</taxon>
        <taxon>Hexapoda</taxon>
        <taxon>Insecta</taxon>
        <taxon>Pterygota</taxon>
        <taxon>Neoptera</taxon>
        <taxon>Paraneoptera</taxon>
        <taxon>Hemiptera</taxon>
        <taxon>Heteroptera</taxon>
        <taxon>Panheteroptera</taxon>
        <taxon>Cimicomorpha</taxon>
        <taxon>Reduviidae</taxon>
        <taxon>Triatominae</taxon>
        <taxon>Rhodnius</taxon>
    </lineage>
</organism>
<dbReference type="AlphaFoldDB" id="T1HBQ3"/>
<reference evidence="1" key="1">
    <citation type="submission" date="2015-05" db="UniProtKB">
        <authorList>
            <consortium name="EnsemblMetazoa"/>
        </authorList>
    </citation>
    <scope>IDENTIFICATION</scope>
</reference>
<dbReference type="InParanoid" id="T1HBQ3"/>
<dbReference type="Proteomes" id="UP000015103">
    <property type="component" value="Unassembled WGS sequence"/>
</dbReference>
<proteinExistence type="predicted"/>
<evidence type="ECO:0008006" key="3">
    <source>
        <dbReference type="Google" id="ProtNLM"/>
    </source>
</evidence>